<name>A0A1I3UXA7_HALDA</name>
<dbReference type="InterPro" id="IPR036291">
    <property type="entry name" value="NAD(P)-bd_dom_sf"/>
</dbReference>
<keyword evidence="2" id="KW-1185">Reference proteome</keyword>
<dbReference type="SUPFAM" id="SSF51735">
    <property type="entry name" value="NAD(P)-binding Rossmann-fold domains"/>
    <property type="match status" value="1"/>
</dbReference>
<gene>
    <name evidence="1" type="ORF">SAMN04487936_1053</name>
</gene>
<dbReference type="AlphaFoldDB" id="A0A1I3UXA7"/>
<dbReference type="EMBL" id="FOSB01000005">
    <property type="protein sequence ID" value="SFJ86501.1"/>
    <property type="molecule type" value="Genomic_DNA"/>
</dbReference>
<dbReference type="Proteomes" id="UP000183557">
    <property type="component" value="Unassembled WGS sequence"/>
</dbReference>
<protein>
    <recommendedName>
        <fullName evidence="3">Short chain dehydrogenase</fullName>
    </recommendedName>
</protein>
<evidence type="ECO:0000313" key="2">
    <source>
        <dbReference type="Proteomes" id="UP000183557"/>
    </source>
</evidence>
<evidence type="ECO:0000313" key="1">
    <source>
        <dbReference type="EMBL" id="SFJ86501.1"/>
    </source>
</evidence>
<dbReference type="Gene3D" id="3.40.50.720">
    <property type="entry name" value="NAD(P)-binding Rossmann-like Domain"/>
    <property type="match status" value="1"/>
</dbReference>
<dbReference type="OrthoDB" id="7922774at2"/>
<evidence type="ECO:0008006" key="3">
    <source>
        <dbReference type="Google" id="ProtNLM"/>
    </source>
</evidence>
<accession>A0A1I3UXA7</accession>
<sequence length="146" mass="16570">MNREHVLVIGGTGMLKEASLWFSEHGYIVSVIGRTPRKHESLAAEAANPEFINSLTQDYTNHSSLERQLIRAMEKYGPFSIVVSWVSSLPSLEFIIKIVSEHSSGWKLYQVKGSKRYFEDDVLQVPPNCKHRSIYLGFVIEGNTSR</sequence>
<dbReference type="RefSeq" id="WP_075036315.1">
    <property type="nucleotide sequence ID" value="NZ_FOSB01000005.1"/>
</dbReference>
<proteinExistence type="predicted"/>
<reference evidence="2" key="1">
    <citation type="submission" date="2016-10" db="EMBL/GenBank/DDBJ databases">
        <authorList>
            <person name="Varghese N."/>
            <person name="Submissions S."/>
        </authorList>
    </citation>
    <scope>NUCLEOTIDE SEQUENCE [LARGE SCALE GENOMIC DNA]</scope>
    <source>
        <strain evidence="2">CGMCC 1.3704</strain>
    </source>
</reference>
<organism evidence="1 2">
    <name type="scientific">Halobacillus dabanensis</name>
    <dbReference type="NCBI Taxonomy" id="240302"/>
    <lineage>
        <taxon>Bacteria</taxon>
        <taxon>Bacillati</taxon>
        <taxon>Bacillota</taxon>
        <taxon>Bacilli</taxon>
        <taxon>Bacillales</taxon>
        <taxon>Bacillaceae</taxon>
        <taxon>Halobacillus</taxon>
    </lineage>
</organism>